<dbReference type="InterPro" id="IPR011611">
    <property type="entry name" value="PfkB_dom"/>
</dbReference>
<evidence type="ECO:0000313" key="7">
    <source>
        <dbReference type="Proteomes" id="UP000199391"/>
    </source>
</evidence>
<dbReference type="Gene3D" id="3.40.1190.20">
    <property type="match status" value="1"/>
</dbReference>
<accession>A0A1I7M601</accession>
<dbReference type="Pfam" id="PF00294">
    <property type="entry name" value="PfkB"/>
    <property type="match status" value="1"/>
</dbReference>
<dbReference type="GO" id="GO:0006974">
    <property type="term" value="P:DNA damage response"/>
    <property type="evidence" value="ECO:0007669"/>
    <property type="project" value="TreeGrafter"/>
</dbReference>
<dbReference type="STRING" id="1035707.SAMN05216552_106310"/>
<feature type="domain" description="Carbohydrate kinase PfkB" evidence="5">
    <location>
        <begin position="36"/>
        <end position="341"/>
    </location>
</feature>
<dbReference type="OrthoDB" id="9795789at2"/>
<keyword evidence="3 6" id="KW-0418">Kinase</keyword>
<protein>
    <submittedName>
        <fullName evidence="6">2-keto-3-deoxygluconate kinase</fullName>
    </submittedName>
</protein>
<dbReference type="RefSeq" id="WP_093561363.1">
    <property type="nucleotide sequence ID" value="NZ_FPBO01000063.1"/>
</dbReference>
<evidence type="ECO:0000256" key="2">
    <source>
        <dbReference type="ARBA" id="ARBA00022679"/>
    </source>
</evidence>
<dbReference type="GO" id="GO:0019698">
    <property type="term" value="P:D-galacturonate catabolic process"/>
    <property type="evidence" value="ECO:0007669"/>
    <property type="project" value="TreeGrafter"/>
</dbReference>
<dbReference type="InterPro" id="IPR050306">
    <property type="entry name" value="PfkB_Carbo_kinase"/>
</dbReference>
<evidence type="ECO:0000313" key="6">
    <source>
        <dbReference type="EMBL" id="SFV17368.1"/>
    </source>
</evidence>
<evidence type="ECO:0000256" key="1">
    <source>
        <dbReference type="ARBA" id="ARBA00010688"/>
    </source>
</evidence>
<feature type="region of interest" description="Disordered" evidence="4">
    <location>
        <begin position="334"/>
        <end position="356"/>
    </location>
</feature>
<evidence type="ECO:0000259" key="5">
    <source>
        <dbReference type="Pfam" id="PF00294"/>
    </source>
</evidence>
<sequence length="356" mass="36259">MSGPVNGESGVGSNGGSSVDSSAESTAEPGAARFDLVGLGECMVELYAAEPLGQAPALRRSYGGDVLNSLVAASRAGVRTGFITRVGDDPFGESLLAAWREEGVDTGCAPKVHGENGVYFISVAEDGEREFTYRRAGTPASAITPGDLDAAYIGGARCLLLSGITQALSDSARQATLAAARIAREAGVQVAYDPNYRPRLWEARGGLAAARAAWLELMPYVDIVLPSFPADVELLPPEAGVSPAPAAGGAGMALRRFGAQCPQVALKCGADGCRLLFHGMASEVPGVRGVKVVDSTGAGDAWNGVFLTRLLDGAPPLQAAQDANAAAAATLAHRGAIPPKPATMGTDPRSGSMAPA</sequence>
<dbReference type="PANTHER" id="PTHR43085">
    <property type="entry name" value="HEXOKINASE FAMILY MEMBER"/>
    <property type="match status" value="1"/>
</dbReference>
<dbReference type="EMBL" id="FPBO01000063">
    <property type="protein sequence ID" value="SFV17368.1"/>
    <property type="molecule type" value="Genomic_DNA"/>
</dbReference>
<dbReference type="AlphaFoldDB" id="A0A1I7M601"/>
<keyword evidence="7" id="KW-1185">Reference proteome</keyword>
<dbReference type="InterPro" id="IPR029056">
    <property type="entry name" value="Ribokinase-like"/>
</dbReference>
<organism evidence="6 7">
    <name type="scientific">Pseudoduganella namucuonensis</name>
    <dbReference type="NCBI Taxonomy" id="1035707"/>
    <lineage>
        <taxon>Bacteria</taxon>
        <taxon>Pseudomonadati</taxon>
        <taxon>Pseudomonadota</taxon>
        <taxon>Betaproteobacteria</taxon>
        <taxon>Burkholderiales</taxon>
        <taxon>Oxalobacteraceae</taxon>
        <taxon>Telluria group</taxon>
        <taxon>Pseudoduganella</taxon>
    </lineage>
</organism>
<dbReference type="GO" id="GO:0042840">
    <property type="term" value="P:D-glucuronate catabolic process"/>
    <property type="evidence" value="ECO:0007669"/>
    <property type="project" value="TreeGrafter"/>
</dbReference>
<dbReference type="SUPFAM" id="SSF53613">
    <property type="entry name" value="Ribokinase-like"/>
    <property type="match status" value="1"/>
</dbReference>
<gene>
    <name evidence="6" type="ORF">SAMN05216552_106310</name>
</gene>
<dbReference type="Proteomes" id="UP000199391">
    <property type="component" value="Unassembled WGS sequence"/>
</dbReference>
<proteinExistence type="inferred from homology"/>
<dbReference type="GO" id="GO:0008673">
    <property type="term" value="F:2-dehydro-3-deoxygluconokinase activity"/>
    <property type="evidence" value="ECO:0007669"/>
    <property type="project" value="TreeGrafter"/>
</dbReference>
<keyword evidence="2" id="KW-0808">Transferase</keyword>
<evidence type="ECO:0000256" key="4">
    <source>
        <dbReference type="SAM" id="MobiDB-lite"/>
    </source>
</evidence>
<dbReference type="CDD" id="cd01166">
    <property type="entry name" value="KdgK"/>
    <property type="match status" value="1"/>
</dbReference>
<dbReference type="PANTHER" id="PTHR43085:SF15">
    <property type="entry name" value="2-DEHYDRO-3-DEOXYGLUCONOKINASE"/>
    <property type="match status" value="1"/>
</dbReference>
<name>A0A1I7M601_9BURK</name>
<evidence type="ECO:0000256" key="3">
    <source>
        <dbReference type="ARBA" id="ARBA00022777"/>
    </source>
</evidence>
<comment type="similarity">
    <text evidence="1">Belongs to the carbohydrate kinase PfkB family.</text>
</comment>
<feature type="compositionally biased region" description="Low complexity" evidence="4">
    <location>
        <begin position="16"/>
        <end position="25"/>
    </location>
</feature>
<feature type="region of interest" description="Disordered" evidence="4">
    <location>
        <begin position="1"/>
        <end position="27"/>
    </location>
</feature>
<reference evidence="7" key="1">
    <citation type="submission" date="2016-10" db="EMBL/GenBank/DDBJ databases">
        <authorList>
            <person name="Varghese N."/>
            <person name="Submissions S."/>
        </authorList>
    </citation>
    <scope>NUCLEOTIDE SEQUENCE [LARGE SCALE GENOMIC DNA]</scope>
    <source>
        <strain evidence="7">CGMCC 1.11014</strain>
    </source>
</reference>
<dbReference type="GO" id="GO:0005829">
    <property type="term" value="C:cytosol"/>
    <property type="evidence" value="ECO:0007669"/>
    <property type="project" value="TreeGrafter"/>
</dbReference>